<evidence type="ECO:0000256" key="1">
    <source>
        <dbReference type="ARBA" id="ARBA00003544"/>
    </source>
</evidence>
<dbReference type="PANTHER" id="PTHR35604:SF2">
    <property type="entry name" value="TRANSPOSASE INSH FOR INSERTION SEQUENCE ELEMENT IS5A-RELATED"/>
    <property type="match status" value="1"/>
</dbReference>
<dbReference type="GO" id="GO:0004803">
    <property type="term" value="F:transposase activity"/>
    <property type="evidence" value="ECO:0007669"/>
    <property type="project" value="InterPro"/>
</dbReference>
<keyword evidence="2" id="KW-0238">DNA-binding</keyword>
<dbReference type="GO" id="GO:0003677">
    <property type="term" value="F:DNA binding"/>
    <property type="evidence" value="ECO:0007669"/>
    <property type="project" value="UniProtKB-KW"/>
</dbReference>
<keyword evidence="8" id="KW-1185">Reference proteome</keyword>
<dbReference type="Pfam" id="PF01609">
    <property type="entry name" value="DDE_Tnp_1"/>
    <property type="match status" value="1"/>
</dbReference>
<dbReference type="GeneID" id="10460678"/>
<dbReference type="AlphaFoldDB" id="F4BZ63"/>
<evidence type="ECO:0000313" key="7">
    <source>
        <dbReference type="EMBL" id="AEB67762.1"/>
    </source>
</evidence>
<dbReference type="PANTHER" id="PTHR35604">
    <property type="entry name" value="TRANSPOSASE INSH FOR INSERTION SEQUENCE ELEMENT IS5A-RELATED"/>
    <property type="match status" value="1"/>
</dbReference>
<protein>
    <submittedName>
        <fullName evidence="7">Transposase, IS4 family</fullName>
    </submittedName>
</protein>
<dbReference type="STRING" id="990316.MCON_1009"/>
<sequence length="353" mass="40400">MRTLIDFAMREEYSRVKALGDDLSDINSLINWDRFRFLEPLIYKNKTSHGGRPNIDIVIMVKALVLQSWFGLSDPELERQVTDRISFRIFLGTTEVIPDFSTVWLFRERLIECGRYEDLWKELQNQLDEKGFAVKKGTIQDATFITSDPGQKRNKKDQKDQDKKDPNLEAIKARPTPDFDKDLLNISNNIVSSNAKPKRLDDGPINEGTWAKKGSKSFFGYKGHILIDTEYHLIRKIETTTASLHDSQVDLGINGLPRYADKGYSGAKTQGYDAAMKKAARGHKLGIKDILRNKRISRKRSQIERCFAVMKRAHNAGHVSVTTIARAGIKFMMNSIVYNIEQLKYLGRVPSTW</sequence>
<evidence type="ECO:0000259" key="5">
    <source>
        <dbReference type="Pfam" id="PF01609"/>
    </source>
</evidence>
<feature type="domain" description="Transposase IS4-like" evidence="5">
    <location>
        <begin position="207"/>
        <end position="340"/>
    </location>
</feature>
<dbReference type="GO" id="GO:0006313">
    <property type="term" value="P:DNA transposition"/>
    <property type="evidence" value="ECO:0007669"/>
    <property type="project" value="InterPro"/>
</dbReference>
<dbReference type="KEGG" id="mcj:MCON_1009"/>
<dbReference type="InParanoid" id="F4BZ63"/>
<proteinExistence type="predicted"/>
<dbReference type="RefSeq" id="WP_013718811.1">
    <property type="nucleotide sequence ID" value="NC_015416.1"/>
</dbReference>
<name>F4BZ63_METSG</name>
<evidence type="ECO:0000256" key="4">
    <source>
        <dbReference type="SAM" id="MobiDB-lite"/>
    </source>
</evidence>
<dbReference type="HOGENOM" id="CLU_049873_1_1_2"/>
<organism evidence="7 8">
    <name type="scientific">Methanothrix soehngenii (strain ATCC 5969 / DSM 3671 / JCM 10134 / NBRC 103675 / OCM 69 / GP-6)</name>
    <name type="common">Methanosaeta concilii</name>
    <dbReference type="NCBI Taxonomy" id="990316"/>
    <lineage>
        <taxon>Archaea</taxon>
        <taxon>Methanobacteriati</taxon>
        <taxon>Methanobacteriota</taxon>
        <taxon>Stenosarchaea group</taxon>
        <taxon>Methanomicrobia</taxon>
        <taxon>Methanotrichales</taxon>
        <taxon>Methanotrichaceae</taxon>
        <taxon>Methanothrix</taxon>
    </lineage>
</organism>
<dbReference type="NCBIfam" id="NF033581">
    <property type="entry name" value="transpos_IS5_4"/>
    <property type="match status" value="1"/>
</dbReference>
<dbReference type="EMBL" id="CP002565">
    <property type="protein sequence ID" value="AEB67762.1"/>
    <property type="molecule type" value="Genomic_DNA"/>
</dbReference>
<dbReference type="InterPro" id="IPR008490">
    <property type="entry name" value="Transposase_InsH_N"/>
</dbReference>
<feature type="domain" description="Transposase InsH N-terminal" evidence="6">
    <location>
        <begin position="15"/>
        <end position="109"/>
    </location>
</feature>
<evidence type="ECO:0000313" key="8">
    <source>
        <dbReference type="Proteomes" id="UP000007807"/>
    </source>
</evidence>
<dbReference type="InterPro" id="IPR002559">
    <property type="entry name" value="Transposase_11"/>
</dbReference>
<dbReference type="InterPro" id="IPR047959">
    <property type="entry name" value="Transpos_IS5"/>
</dbReference>
<keyword evidence="3" id="KW-0233">DNA recombination</keyword>
<reference evidence="7 8" key="1">
    <citation type="journal article" date="2011" name="J. Bacteriol.">
        <title>Complete genome sequence of Methanosaeta concilii, a specialist in aceticlastic methanogenesis.</title>
        <authorList>
            <person name="Barber R.D."/>
            <person name="Zhang L."/>
            <person name="Harnack M."/>
            <person name="Olson M.V."/>
            <person name="Kaul R."/>
            <person name="Ingram-Smith C."/>
            <person name="Smith K.S."/>
        </authorList>
    </citation>
    <scope>NUCLEOTIDE SEQUENCE [LARGE SCALE GENOMIC DNA]</scope>
    <source>
        <strain evidence="8">ATCC 5969 / DSM 3671 / JCM 10134 / NBRC 103675 / OCM 69 / GP-6</strain>
    </source>
</reference>
<feature type="region of interest" description="Disordered" evidence="4">
    <location>
        <begin position="144"/>
        <end position="174"/>
    </location>
</feature>
<dbReference type="OrthoDB" id="148050at2157"/>
<evidence type="ECO:0000259" key="6">
    <source>
        <dbReference type="Pfam" id="PF05598"/>
    </source>
</evidence>
<comment type="function">
    <text evidence="1">Involved in the transposition of the insertion sequence IS5.</text>
</comment>
<feature type="compositionally biased region" description="Basic and acidic residues" evidence="4">
    <location>
        <begin position="157"/>
        <end position="174"/>
    </location>
</feature>
<evidence type="ECO:0000256" key="3">
    <source>
        <dbReference type="ARBA" id="ARBA00023172"/>
    </source>
</evidence>
<dbReference type="Pfam" id="PF05598">
    <property type="entry name" value="DUF772"/>
    <property type="match status" value="1"/>
</dbReference>
<dbReference type="Proteomes" id="UP000007807">
    <property type="component" value="Chromosome"/>
</dbReference>
<accession>F4BZ63</accession>
<gene>
    <name evidence="7" type="ordered locus">MCON_1009</name>
</gene>
<evidence type="ECO:0000256" key="2">
    <source>
        <dbReference type="ARBA" id="ARBA00023125"/>
    </source>
</evidence>